<evidence type="ECO:0000313" key="3">
    <source>
        <dbReference type="Proteomes" id="UP000682739"/>
    </source>
</evidence>
<sequence length="181" mass="20721">MNMRALAVLFTLLFSINLADANQQVLLRVQWQQLALQNSLLSLQEKVDKIQGIASLIEIDQQRASQVVKTPLQVFEQGQATQAEIAFAKWYMLKELGFPAEQFRLVYVKDKQATSTEVWLAWYQTQQVKIITQSDVYEGNLDHLRRNRSLEVVSVVDPQLILKSRQSTRTASLQQQGAVFL</sequence>
<feature type="signal peptide" evidence="1">
    <location>
        <begin position="1"/>
        <end position="21"/>
    </location>
</feature>
<proteinExistence type="predicted"/>
<protein>
    <recommendedName>
        <fullName evidence="4">Toxin co-regulated pilus biosynthesis protein Q C-terminal domain-containing protein</fullName>
    </recommendedName>
</protein>
<dbReference type="RefSeq" id="WP_208830832.1">
    <property type="nucleotide sequence ID" value="NZ_CP072110.1"/>
</dbReference>
<feature type="chain" id="PRO_5037010488" description="Toxin co-regulated pilus biosynthesis protein Q C-terminal domain-containing protein" evidence="1">
    <location>
        <begin position="22"/>
        <end position="181"/>
    </location>
</feature>
<evidence type="ECO:0008006" key="4">
    <source>
        <dbReference type="Google" id="ProtNLM"/>
    </source>
</evidence>
<name>A0A975HJB4_9GAMM</name>
<organism evidence="2 3">
    <name type="scientific">Psychrosphaera ytuae</name>
    <dbReference type="NCBI Taxonomy" id="2820710"/>
    <lineage>
        <taxon>Bacteria</taxon>
        <taxon>Pseudomonadati</taxon>
        <taxon>Pseudomonadota</taxon>
        <taxon>Gammaproteobacteria</taxon>
        <taxon>Alteromonadales</taxon>
        <taxon>Pseudoalteromonadaceae</taxon>
        <taxon>Psychrosphaera</taxon>
    </lineage>
</organism>
<dbReference type="Proteomes" id="UP000682739">
    <property type="component" value="Chromosome"/>
</dbReference>
<evidence type="ECO:0000256" key="1">
    <source>
        <dbReference type="SAM" id="SignalP"/>
    </source>
</evidence>
<keyword evidence="3" id="KW-1185">Reference proteome</keyword>
<dbReference type="AlphaFoldDB" id="A0A975HJB4"/>
<evidence type="ECO:0000313" key="2">
    <source>
        <dbReference type="EMBL" id="QTH63029.1"/>
    </source>
</evidence>
<dbReference type="KEGG" id="psym:J1N51_09745"/>
<keyword evidence="1" id="KW-0732">Signal</keyword>
<dbReference type="Gene3D" id="3.10.620.30">
    <property type="match status" value="1"/>
</dbReference>
<reference evidence="2" key="1">
    <citation type="submission" date="2021-03" db="EMBL/GenBank/DDBJ databases">
        <title>Description of Psychrosphaera ytuae sp. nov. isolated from deep sea sediment of South China Sea.</title>
        <authorList>
            <person name="Zhang J."/>
            <person name="Xu X.-D."/>
        </authorList>
    </citation>
    <scope>NUCLEOTIDE SEQUENCE</scope>
    <source>
        <strain evidence="2">MTZ26</strain>
    </source>
</reference>
<accession>A0A975HJB4</accession>
<gene>
    <name evidence="2" type="ORF">J1N51_09745</name>
</gene>
<dbReference type="EMBL" id="CP072110">
    <property type="protein sequence ID" value="QTH63029.1"/>
    <property type="molecule type" value="Genomic_DNA"/>
</dbReference>